<evidence type="ECO:0000313" key="11">
    <source>
        <dbReference type="EMBL" id="KAB7508154.1"/>
    </source>
</evidence>
<name>A0A5N5TPQ6_9CRUS</name>
<sequence length="179" mass="19343">VKATDDDHGENGVVEYYLLTEGPEFAIDRVSGQLSIQQSYSRTIPSDTQENAPILRLTATDNDAGKNAEVRYSIDGSGDDLEYFLIDENSGVLSLKKSLTQSMVNEREFHLTARASDVGEIGQLPLSSSTQVVLSVGSPGTMPPSVDKQMPEIATVSEDATLNTDIVSICARYVINQSL</sequence>
<dbReference type="InterPro" id="IPR015919">
    <property type="entry name" value="Cadherin-like_sf"/>
</dbReference>
<dbReference type="GO" id="GO:0007156">
    <property type="term" value="P:homophilic cell adhesion via plasma membrane adhesion molecules"/>
    <property type="evidence" value="ECO:0007669"/>
    <property type="project" value="InterPro"/>
</dbReference>
<dbReference type="SUPFAM" id="SSF49313">
    <property type="entry name" value="Cadherin-like"/>
    <property type="match status" value="2"/>
</dbReference>
<protein>
    <submittedName>
        <fullName evidence="11">Fat-like cadherin-related tumor suppressor-like protein</fullName>
    </submittedName>
</protein>
<dbReference type="Proteomes" id="UP000326759">
    <property type="component" value="Unassembled WGS sequence"/>
</dbReference>
<evidence type="ECO:0000256" key="5">
    <source>
        <dbReference type="ARBA" id="ARBA00022837"/>
    </source>
</evidence>
<dbReference type="PROSITE" id="PS50268">
    <property type="entry name" value="CADHERIN_2"/>
    <property type="match status" value="1"/>
</dbReference>
<evidence type="ECO:0000256" key="3">
    <source>
        <dbReference type="ARBA" id="ARBA00022729"/>
    </source>
</evidence>
<dbReference type="GO" id="GO:0005509">
    <property type="term" value="F:calcium ion binding"/>
    <property type="evidence" value="ECO:0007669"/>
    <property type="project" value="UniProtKB-UniRule"/>
</dbReference>
<comment type="caution">
    <text evidence="11">The sequence shown here is derived from an EMBL/GenBank/DDBJ whole genome shotgun (WGS) entry which is preliminary data.</text>
</comment>
<evidence type="ECO:0000256" key="2">
    <source>
        <dbReference type="ARBA" id="ARBA00022692"/>
    </source>
</evidence>
<dbReference type="InterPro" id="IPR050971">
    <property type="entry name" value="Cadherin-domain_protein"/>
</dbReference>
<keyword evidence="7" id="KW-1133">Transmembrane helix</keyword>
<organism evidence="11 12">
    <name type="scientific">Armadillidium nasatum</name>
    <dbReference type="NCBI Taxonomy" id="96803"/>
    <lineage>
        <taxon>Eukaryota</taxon>
        <taxon>Metazoa</taxon>
        <taxon>Ecdysozoa</taxon>
        <taxon>Arthropoda</taxon>
        <taxon>Crustacea</taxon>
        <taxon>Multicrustacea</taxon>
        <taxon>Malacostraca</taxon>
        <taxon>Eumalacostraca</taxon>
        <taxon>Peracarida</taxon>
        <taxon>Isopoda</taxon>
        <taxon>Oniscidea</taxon>
        <taxon>Crinocheta</taxon>
        <taxon>Armadillidiidae</taxon>
        <taxon>Armadillidium</taxon>
    </lineage>
</organism>
<keyword evidence="12" id="KW-1185">Reference proteome</keyword>
<dbReference type="SMART" id="SM00112">
    <property type="entry name" value="CA"/>
    <property type="match status" value="1"/>
</dbReference>
<keyword evidence="4" id="KW-0677">Repeat</keyword>
<evidence type="ECO:0000313" key="12">
    <source>
        <dbReference type="Proteomes" id="UP000326759"/>
    </source>
</evidence>
<dbReference type="PANTHER" id="PTHR24025:SF23">
    <property type="entry name" value="NEURAL-CADHERIN"/>
    <property type="match status" value="1"/>
</dbReference>
<keyword evidence="8" id="KW-0472">Membrane</keyword>
<keyword evidence="2" id="KW-0812">Transmembrane</keyword>
<dbReference type="CDD" id="cd11304">
    <property type="entry name" value="Cadherin_repeat"/>
    <property type="match status" value="1"/>
</dbReference>
<dbReference type="GO" id="GO:0016020">
    <property type="term" value="C:membrane"/>
    <property type="evidence" value="ECO:0007669"/>
    <property type="project" value="UniProtKB-SubCell"/>
</dbReference>
<dbReference type="EMBL" id="SEYY01000035">
    <property type="protein sequence ID" value="KAB7508154.1"/>
    <property type="molecule type" value="Genomic_DNA"/>
</dbReference>
<feature type="non-terminal residue" evidence="11">
    <location>
        <position position="1"/>
    </location>
</feature>
<evidence type="ECO:0000256" key="6">
    <source>
        <dbReference type="ARBA" id="ARBA00022889"/>
    </source>
</evidence>
<keyword evidence="5 9" id="KW-0106">Calcium</keyword>
<dbReference type="Gene3D" id="2.60.40.60">
    <property type="entry name" value="Cadherins"/>
    <property type="match status" value="1"/>
</dbReference>
<dbReference type="OrthoDB" id="6377282at2759"/>
<dbReference type="Pfam" id="PF00028">
    <property type="entry name" value="Cadherin"/>
    <property type="match status" value="1"/>
</dbReference>
<keyword evidence="3" id="KW-0732">Signal</keyword>
<evidence type="ECO:0000256" key="1">
    <source>
        <dbReference type="ARBA" id="ARBA00004167"/>
    </source>
</evidence>
<evidence type="ECO:0000256" key="4">
    <source>
        <dbReference type="ARBA" id="ARBA00022737"/>
    </source>
</evidence>
<accession>A0A5N5TPQ6</accession>
<comment type="subcellular location">
    <subcellularLocation>
        <location evidence="1">Membrane</location>
        <topology evidence="1">Single-pass membrane protein</topology>
    </subcellularLocation>
</comment>
<dbReference type="AlphaFoldDB" id="A0A5N5TPQ6"/>
<dbReference type="InterPro" id="IPR002126">
    <property type="entry name" value="Cadherin-like_dom"/>
</dbReference>
<evidence type="ECO:0000256" key="8">
    <source>
        <dbReference type="ARBA" id="ARBA00023136"/>
    </source>
</evidence>
<dbReference type="GO" id="GO:0005911">
    <property type="term" value="C:cell-cell junction"/>
    <property type="evidence" value="ECO:0007669"/>
    <property type="project" value="TreeGrafter"/>
</dbReference>
<dbReference type="FunFam" id="2.60.40.60:FF:000033">
    <property type="entry name" value="FAT atypical cadherin 1"/>
    <property type="match status" value="1"/>
</dbReference>
<evidence type="ECO:0000256" key="7">
    <source>
        <dbReference type="ARBA" id="ARBA00022989"/>
    </source>
</evidence>
<evidence type="ECO:0000259" key="10">
    <source>
        <dbReference type="PROSITE" id="PS50268"/>
    </source>
</evidence>
<gene>
    <name evidence="11" type="primary">kug_1</name>
    <name evidence="11" type="ORF">Anas_09145</name>
</gene>
<feature type="domain" description="Cadherin" evidence="10">
    <location>
        <begin position="36"/>
        <end position="146"/>
    </location>
</feature>
<dbReference type="GO" id="GO:0008104">
    <property type="term" value="P:intracellular protein localization"/>
    <property type="evidence" value="ECO:0007669"/>
    <property type="project" value="UniProtKB-ARBA"/>
</dbReference>
<dbReference type="PANTHER" id="PTHR24025">
    <property type="entry name" value="DESMOGLEIN FAMILY MEMBER"/>
    <property type="match status" value="1"/>
</dbReference>
<reference evidence="11 12" key="1">
    <citation type="journal article" date="2019" name="PLoS Biol.">
        <title>Sex chromosomes control vertical transmission of feminizing Wolbachia symbionts in an isopod.</title>
        <authorList>
            <person name="Becking T."/>
            <person name="Chebbi M.A."/>
            <person name="Giraud I."/>
            <person name="Moumen B."/>
            <person name="Laverre T."/>
            <person name="Caubet Y."/>
            <person name="Peccoud J."/>
            <person name="Gilbert C."/>
            <person name="Cordaux R."/>
        </authorList>
    </citation>
    <scope>NUCLEOTIDE SEQUENCE [LARGE SCALE GENOMIC DNA]</scope>
    <source>
        <strain evidence="11">ANa2</strain>
        <tissue evidence="11">Whole body excluding digestive tract and cuticle</tissue>
    </source>
</reference>
<keyword evidence="6" id="KW-0130">Cell adhesion</keyword>
<proteinExistence type="predicted"/>
<evidence type="ECO:0000256" key="9">
    <source>
        <dbReference type="PROSITE-ProRule" id="PRU00043"/>
    </source>
</evidence>